<dbReference type="AlphaFoldDB" id="A0A9F2KVH2"/>
<accession>A0A9F2KVH2</accession>
<protein>
    <submittedName>
        <fullName evidence="2">UPF0600 protein C5orf51 homolog</fullName>
    </submittedName>
</protein>
<evidence type="ECO:0000313" key="1">
    <source>
        <dbReference type="Proteomes" id="UP000695026"/>
    </source>
</evidence>
<evidence type="ECO:0000313" key="2">
    <source>
        <dbReference type="RefSeq" id="XP_007426793.1"/>
    </source>
</evidence>
<organism evidence="1 2">
    <name type="scientific">Python bivittatus</name>
    <name type="common">Burmese python</name>
    <name type="synonym">Python molurus bivittatus</name>
    <dbReference type="NCBI Taxonomy" id="176946"/>
    <lineage>
        <taxon>Eukaryota</taxon>
        <taxon>Metazoa</taxon>
        <taxon>Chordata</taxon>
        <taxon>Craniata</taxon>
        <taxon>Vertebrata</taxon>
        <taxon>Euteleostomi</taxon>
        <taxon>Lepidosauria</taxon>
        <taxon>Squamata</taxon>
        <taxon>Bifurcata</taxon>
        <taxon>Unidentata</taxon>
        <taxon>Episquamata</taxon>
        <taxon>Toxicofera</taxon>
        <taxon>Serpentes</taxon>
        <taxon>Henophidia</taxon>
        <taxon>Pythonidae</taxon>
        <taxon>Python</taxon>
    </lineage>
</organism>
<dbReference type="PANTHER" id="PTHR28494">
    <property type="entry name" value="UPF0600 PROTEIN C5ORF51"/>
    <property type="match status" value="1"/>
</dbReference>
<dbReference type="RefSeq" id="XP_007426793.1">
    <property type="nucleotide sequence ID" value="XM_007426731.3"/>
</dbReference>
<dbReference type="OrthoDB" id="6135810at2759"/>
<dbReference type="Pfam" id="PF17716">
    <property type="entry name" value="RIMC1"/>
    <property type="match status" value="1"/>
</dbReference>
<proteinExistence type="predicted"/>
<dbReference type="Proteomes" id="UP000695026">
    <property type="component" value="Unplaced"/>
</dbReference>
<name>A0A9F2KVH2_PYTBI</name>
<dbReference type="InterPro" id="IPR037657">
    <property type="entry name" value="RIMC1"/>
</dbReference>
<dbReference type="KEGG" id="pbi:103052744"/>
<dbReference type="OMA" id="NEGKEHP"/>
<dbReference type="PANTHER" id="PTHR28494:SF1">
    <property type="entry name" value="RAB7A-INTERACTING MON1-CCZ1 COMPLEX SUBUNIT 1"/>
    <property type="match status" value="1"/>
</dbReference>
<dbReference type="CTD" id="285636"/>
<keyword evidence="1" id="KW-1185">Reference proteome</keyword>
<dbReference type="GO" id="GO:0000423">
    <property type="term" value="P:mitophagy"/>
    <property type="evidence" value="ECO:0007669"/>
    <property type="project" value="InterPro"/>
</dbReference>
<dbReference type="GeneID" id="103052744"/>
<reference evidence="2" key="1">
    <citation type="submission" date="2025-08" db="UniProtKB">
        <authorList>
            <consortium name="RefSeq"/>
        </authorList>
    </citation>
    <scope>IDENTIFICATION</scope>
    <source>
        <tissue evidence="2">Liver</tissue>
    </source>
</reference>
<sequence length="292" mass="33790">MAEAAFAVHLQRRLVELTERLNRWREDGEFGDAFLIQASATLENLAELSEEPRESCTHSRLMQLYTQALLDITYFEENQLVDEEFPEESSLQKVEELICALSEPEVLVNESGISQEPVEVLGLELLECLYWRRGALIYMFCHTVKGRKEWLRKETDSLKKFLREGIHYLIKMLDFRCSDNPNEEFLVQETGAAMLVNEGIFSDTHLLAMMYCGEMCYWGLKYCGEEKPDQGTETELRRESPGSSHSNILDFQEIGEKMLTKYIAVCEGPLRSHGWDTKNAKRILDYFKQLSS</sequence>
<gene>
    <name evidence="2" type="primary">CUNH5orf51</name>
</gene>